<dbReference type="Gene3D" id="3.30.300.30">
    <property type="match status" value="1"/>
</dbReference>
<proteinExistence type="predicted"/>
<organism evidence="5 6">
    <name type="scientific">Burkholderia thailandensis (strain ATCC 700388 / DSM 13276 / CCUG 48851 / CIP 106301 / E264)</name>
    <dbReference type="NCBI Taxonomy" id="271848"/>
    <lineage>
        <taxon>Bacteria</taxon>
        <taxon>Pseudomonadati</taxon>
        <taxon>Pseudomonadota</taxon>
        <taxon>Betaproteobacteria</taxon>
        <taxon>Burkholderiales</taxon>
        <taxon>Burkholderiaceae</taxon>
        <taxon>Burkholderia</taxon>
        <taxon>pseudomallei group</taxon>
    </lineage>
</organism>
<gene>
    <name evidence="5" type="ordered locus">BTH_I2376</name>
</gene>
<feature type="domain" description="AMP-dependent synthetase/ligase" evidence="3">
    <location>
        <begin position="158"/>
        <end position="568"/>
    </location>
</feature>
<dbReference type="InterPro" id="IPR020845">
    <property type="entry name" value="AMP-binding_CS"/>
</dbReference>
<evidence type="ECO:0000256" key="1">
    <source>
        <dbReference type="ARBA" id="ARBA00022723"/>
    </source>
</evidence>
<dbReference type="Proteomes" id="UP000001930">
    <property type="component" value="Chromosome I"/>
</dbReference>
<dbReference type="PANTHER" id="PTHR43767">
    <property type="entry name" value="LONG-CHAIN-FATTY-ACID--COA LIGASE"/>
    <property type="match status" value="1"/>
</dbReference>
<dbReference type="InterPro" id="IPR042099">
    <property type="entry name" value="ANL_N_sf"/>
</dbReference>
<dbReference type="Pfam" id="PF13193">
    <property type="entry name" value="AMP-binding_C"/>
    <property type="match status" value="1"/>
</dbReference>
<protein>
    <submittedName>
        <fullName evidence="5">Long-chain-fatty-acid--CoA ligase, putative</fullName>
    </submittedName>
</protein>
<evidence type="ECO:0000259" key="4">
    <source>
        <dbReference type="Pfam" id="PF13193"/>
    </source>
</evidence>
<dbReference type="NCBIfam" id="NF005714">
    <property type="entry name" value="PRK07529.1"/>
    <property type="match status" value="1"/>
</dbReference>
<feature type="compositionally biased region" description="Polar residues" evidence="2">
    <location>
        <begin position="115"/>
        <end position="124"/>
    </location>
</feature>
<keyword evidence="1" id="KW-0479">Metal-binding</keyword>
<keyword evidence="5" id="KW-0436">Ligase</keyword>
<dbReference type="GO" id="GO:0046872">
    <property type="term" value="F:metal ion binding"/>
    <property type="evidence" value="ECO:0007669"/>
    <property type="project" value="UniProtKB-KW"/>
</dbReference>
<feature type="region of interest" description="Disordered" evidence="2">
    <location>
        <begin position="104"/>
        <end position="126"/>
    </location>
</feature>
<dbReference type="PANTHER" id="PTHR43767:SF1">
    <property type="entry name" value="NONRIBOSOMAL PEPTIDE SYNTHASE PES1 (EUROFUNG)-RELATED"/>
    <property type="match status" value="1"/>
</dbReference>
<dbReference type="AlphaFoldDB" id="Q2SW02"/>
<dbReference type="RefSeq" id="WP_011402351.1">
    <property type="nucleotide sequence ID" value="NC_007651.1"/>
</dbReference>
<feature type="domain" description="AMP-binding enzyme C-terminal" evidence="4">
    <location>
        <begin position="622"/>
        <end position="697"/>
    </location>
</feature>
<evidence type="ECO:0000313" key="6">
    <source>
        <dbReference type="Proteomes" id="UP000001930"/>
    </source>
</evidence>
<dbReference type="SUPFAM" id="SSF56801">
    <property type="entry name" value="Acetyl-CoA synthetase-like"/>
    <property type="match status" value="1"/>
</dbReference>
<dbReference type="InterPro" id="IPR000873">
    <property type="entry name" value="AMP-dep_synth/lig_dom"/>
</dbReference>
<dbReference type="InterPro" id="IPR045851">
    <property type="entry name" value="AMP-bd_C_sf"/>
</dbReference>
<keyword evidence="6" id="KW-1185">Reference proteome</keyword>
<evidence type="ECO:0000313" key="5">
    <source>
        <dbReference type="EMBL" id="ABC36553.1"/>
    </source>
</evidence>
<dbReference type="InterPro" id="IPR050237">
    <property type="entry name" value="ATP-dep_AMP-bd_enzyme"/>
</dbReference>
<name>Q2SW02_BURTA</name>
<dbReference type="Gene3D" id="3.40.50.12780">
    <property type="entry name" value="N-terminal domain of ligase-like"/>
    <property type="match status" value="1"/>
</dbReference>
<dbReference type="Pfam" id="PF00501">
    <property type="entry name" value="AMP-binding"/>
    <property type="match status" value="1"/>
</dbReference>
<reference evidence="5 6" key="1">
    <citation type="journal article" date="2005" name="BMC Genomics">
        <title>Bacterial genome adaptation to niches: divergence of the potential virulence genes in three Burkholderia species of different survival strategies.</title>
        <authorList>
            <person name="Kim H.S."/>
            <person name="Schell M.A."/>
            <person name="Yu Y."/>
            <person name="Ulrich R.L."/>
            <person name="Sarria S.H."/>
            <person name="Nierman W.C."/>
            <person name="DeShazer D."/>
        </authorList>
    </citation>
    <scope>NUCLEOTIDE SEQUENCE [LARGE SCALE GENOMIC DNA]</scope>
    <source>
        <strain evidence="6">ATCC 700388 / DSM 13276 / CCUG 48851 / CIP 106301 / E264</strain>
    </source>
</reference>
<accession>Q2SW02</accession>
<evidence type="ECO:0000256" key="2">
    <source>
        <dbReference type="SAM" id="MobiDB-lite"/>
    </source>
</evidence>
<dbReference type="GeneID" id="45122094"/>
<sequence length="786" mass="86016">MFALRWEERRTKTAWGGTPIECRQKRRRKLNRSMSAAIWPPASLFGRIRRICRAPPRIRDFEGGVRAAAATQWRVGCRCPAIPRAARYTLVAFAPLRPGAARTNRRHLRARPRLTSDTRLSQSDRSSRMAVRDIHDIEQIERVPLHARALPANTLQVFDERAAKTPDAPALTFFLDADRLDRSHTWTFAELRADIVRTANVLASVGIGAGDVAAFVLPNLPDTHFAIWGGEAAGIAMAINPLLDGAQIAELVDAARAKVLICVAPTPGVDIWPKLAPHLSAMPTVETVVWVDLRPYVPLVKRAVLAWIERREKARLRGERIRIVNLHAEMARQPGDRLIRPRTIGPDEPSSYFCTGGTTGRPKIAVRTHGCEVFDVWAASETQARDGEDARTVFCGLPLFHVNGQLVTGLMAWLRGHHVVLGTPQGYRGKNVIARFWEIVETYRINAFSGVPTLFAALLQQPVGRHDIGSIEYAACGAAPMPVELARNFERATGVKIVEGYGLTESACVASLNPLDGERRIGSIGLRLPYQRMRAVIVDDVGRYVRDALVDEVGLIALAGPNVFRGYLDPAHERGLWIDIAGERWLNTGDLGRRDADGYFWLVGRKKELIIRGGHNIDPRIIEEALAAHPAVALAAAIGRPDAHAGELPVAYVQLKAGASADEAALLAFAADTIRERAAVPKHVRVLDAVPTTAVGKIFKPELQRREIADVVAACARDAQVALERVDVVQDARRGLVAKVAVRGGRAALAERLARYAFAVDWSGDGTHAQAAGATRDEAAAPERTP</sequence>
<dbReference type="EMBL" id="CP000086">
    <property type="protein sequence ID" value="ABC36553.1"/>
    <property type="molecule type" value="Genomic_DNA"/>
</dbReference>
<dbReference type="KEGG" id="bte:BTH_I2376"/>
<dbReference type="HOGENOM" id="CLU_000022_59_0_4"/>
<dbReference type="InterPro" id="IPR025110">
    <property type="entry name" value="AMP-bd_C"/>
</dbReference>
<dbReference type="GO" id="GO:0016878">
    <property type="term" value="F:acid-thiol ligase activity"/>
    <property type="evidence" value="ECO:0007669"/>
    <property type="project" value="UniProtKB-ARBA"/>
</dbReference>
<dbReference type="PROSITE" id="PS00455">
    <property type="entry name" value="AMP_BINDING"/>
    <property type="match status" value="1"/>
</dbReference>
<evidence type="ECO:0000259" key="3">
    <source>
        <dbReference type="Pfam" id="PF00501"/>
    </source>
</evidence>